<evidence type="ECO:0000313" key="2">
    <source>
        <dbReference type="Proteomes" id="UP000315868"/>
    </source>
</evidence>
<reference evidence="1 2" key="1">
    <citation type="submission" date="2019-01" db="EMBL/GenBank/DDBJ databases">
        <title>Coherence of Microcystis species and biogeography revealed through population genomics.</title>
        <authorList>
            <person name="Perez-Carrascal O.M."/>
            <person name="Terrat Y."/>
            <person name="Giani A."/>
            <person name="Fortin N."/>
            <person name="Tromas N."/>
            <person name="Shapiro B.J."/>
        </authorList>
    </citation>
    <scope>NUCLEOTIDE SEQUENCE [LARGE SCALE GENOMIC DNA]</scope>
    <source>
        <strain evidence="1">Mf_QC_C_20070823_S10D</strain>
    </source>
</reference>
<sequence length="195" mass="23270">MEKYLLYKKLLSDGLRKKANIIANELVLYWKETNDNNLLNEILNDGESNNINHILFKGIVFPHLLSGYHEGKLQETKLLIKHIQHFYSDQELWEKFEYKSERQLLIELLNSFPDDEWVKTTYICKFIDWLQFCGHEYPAGILYGMNGANAQECDDILSTIDNIHKIDQKNIYFEFLEDLKYKTVEYKSRLKSRYT</sequence>
<dbReference type="AlphaFoldDB" id="A0A552KGV4"/>
<comment type="caution">
    <text evidence="1">The sequence shown here is derived from an EMBL/GenBank/DDBJ whole genome shotgun (WGS) entry which is preliminary data.</text>
</comment>
<name>A0A552KGV4_9CHRO</name>
<evidence type="ECO:0000313" key="1">
    <source>
        <dbReference type="EMBL" id="TRV07216.1"/>
    </source>
</evidence>
<accession>A0A552KGV4</accession>
<protein>
    <submittedName>
        <fullName evidence="1">Uncharacterized protein</fullName>
    </submittedName>
</protein>
<gene>
    <name evidence="1" type="ORF">EWV45_20490</name>
</gene>
<dbReference type="Proteomes" id="UP000315868">
    <property type="component" value="Unassembled WGS sequence"/>
</dbReference>
<organism evidence="1 2">
    <name type="scientific">Microcystis flos-aquae Mf_QC_C_20070823_S10D</name>
    <dbReference type="NCBI Taxonomy" id="2486236"/>
    <lineage>
        <taxon>Bacteria</taxon>
        <taxon>Bacillati</taxon>
        <taxon>Cyanobacteriota</taxon>
        <taxon>Cyanophyceae</taxon>
        <taxon>Oscillatoriophycideae</taxon>
        <taxon>Chroococcales</taxon>
        <taxon>Microcystaceae</taxon>
        <taxon>Microcystis</taxon>
    </lineage>
</organism>
<proteinExistence type="predicted"/>
<dbReference type="EMBL" id="SFAM01000192">
    <property type="protein sequence ID" value="TRV07216.1"/>
    <property type="molecule type" value="Genomic_DNA"/>
</dbReference>